<evidence type="ECO:0000313" key="3">
    <source>
        <dbReference type="Proteomes" id="UP000250166"/>
    </source>
</evidence>
<evidence type="ECO:0000313" key="2">
    <source>
        <dbReference type="EMBL" id="SQB97376.1"/>
    </source>
</evidence>
<evidence type="ECO:0000256" key="1">
    <source>
        <dbReference type="ARBA" id="ARBA00022649"/>
    </source>
</evidence>
<name>A0A2X3BDD6_9HELI</name>
<dbReference type="EMBL" id="UAWL01000006">
    <property type="protein sequence ID" value="SQB97376.1"/>
    <property type="molecule type" value="Genomic_DNA"/>
</dbReference>
<dbReference type="Proteomes" id="UP000250166">
    <property type="component" value="Unassembled WGS sequence"/>
</dbReference>
<dbReference type="SUPFAM" id="SSF143011">
    <property type="entry name" value="RelE-like"/>
    <property type="match status" value="1"/>
</dbReference>
<dbReference type="InterPro" id="IPR035093">
    <property type="entry name" value="RelE/ParE_toxin_dom_sf"/>
</dbReference>
<keyword evidence="1" id="KW-1277">Toxin-antitoxin system</keyword>
<dbReference type="Pfam" id="PF15738">
    <property type="entry name" value="YafQ_toxin"/>
    <property type="match status" value="1"/>
</dbReference>
<dbReference type="InterPro" id="IPR004386">
    <property type="entry name" value="Toxin_YafQ-like"/>
</dbReference>
<organism evidence="2 3">
    <name type="scientific">Helicobacter fennelliae</name>
    <dbReference type="NCBI Taxonomy" id="215"/>
    <lineage>
        <taxon>Bacteria</taxon>
        <taxon>Pseudomonadati</taxon>
        <taxon>Campylobacterota</taxon>
        <taxon>Epsilonproteobacteria</taxon>
        <taxon>Campylobacterales</taxon>
        <taxon>Helicobacteraceae</taxon>
        <taxon>Helicobacter</taxon>
    </lineage>
</organism>
<reference evidence="2 3" key="1">
    <citation type="submission" date="2018-06" db="EMBL/GenBank/DDBJ databases">
        <authorList>
            <consortium name="Pathogen Informatics"/>
            <person name="Doyle S."/>
        </authorList>
    </citation>
    <scope>NUCLEOTIDE SEQUENCE [LARGE SCALE GENOMIC DNA]</scope>
    <source>
        <strain evidence="2 3">NCTC13102</strain>
    </source>
</reference>
<sequence length="64" mass="7865">MYQLRREKSFVKDFKKTDLNDSEFSRLAKYLSLLCEDKDLPKEARLHELKGEWKKYKEFHIGKR</sequence>
<dbReference type="InterPro" id="IPR007712">
    <property type="entry name" value="RelE/ParE_toxin"/>
</dbReference>
<proteinExistence type="predicted"/>
<protein>
    <submittedName>
        <fullName evidence="2">Addiction module toxin component, YafQ family</fullName>
    </submittedName>
</protein>
<dbReference type="NCBIfam" id="TIGR02385">
    <property type="entry name" value="RelE_StbE"/>
    <property type="match status" value="1"/>
</dbReference>
<accession>A0A2X3BDD6</accession>
<gene>
    <name evidence="2" type="ORF">NCTC13102_00107</name>
</gene>
<dbReference type="Gene3D" id="3.30.2310.20">
    <property type="entry name" value="RelE-like"/>
    <property type="match status" value="1"/>
</dbReference>
<dbReference type="RefSeq" id="WP_112058180.1">
    <property type="nucleotide sequence ID" value="NZ_UAWL01000006.1"/>
</dbReference>
<dbReference type="AlphaFoldDB" id="A0A2X3BDD6"/>